<proteinExistence type="predicted"/>
<dbReference type="KEGG" id="cly:Celly_2998"/>
<evidence type="ECO:0000313" key="2">
    <source>
        <dbReference type="EMBL" id="ADY30815.1"/>
    </source>
</evidence>
<sequence length="476" mass="54154">MKTIKFLLFSSLILVQLISCTSDFEETNTDPNKLENITAGSAINPIIYSLAVRNANEARNNNFGLMQVFYRIDDLSGQPFLYDLRTDIGASLWRDYYKALTNIVEMEKAAVLEEKVNYQAVALTLKTYAFSILTDTFGDIPMTEALQAETGILFPKFSTQEEIYTQLLANLEQANNLYDTSVGMVYENDILFDNDVTKWQKFTNSLRLRLLLRISGKKDTYQEMVSILNNPSKYPVFTSNEDAAVLNVTGEAPNLSPWDRASDFGLFRYYGDFFIDNLNKFNDPRRSIYATPARGINDEDLGYIGQPIDFSNNPLPDNIASASGINQEQIIAPMIIPLMTYSEVEFIKAELAQKGYLTNAEIAYNNGVTAAIELWGAEVPSDYFNNSDAAYNNTLERIMLQKYYALYLTDYQSWFEHRRTGFPVLPTTDAMFNDKKMPSRFFYPIAASTLNSDNYQEAVNRIGGNEINVKVWWDNN</sequence>
<accession>F0RCT3</accession>
<dbReference type="RefSeq" id="WP_013622558.1">
    <property type="nucleotide sequence ID" value="NC_015167.1"/>
</dbReference>
<dbReference type="InterPro" id="IPR041662">
    <property type="entry name" value="SusD-like_2"/>
</dbReference>
<dbReference type="EMBL" id="CP002534">
    <property type="protein sequence ID" value="ADY30815.1"/>
    <property type="molecule type" value="Genomic_DNA"/>
</dbReference>
<gene>
    <name evidence="2" type="ordered locus">Celly_2998</name>
</gene>
<reference evidence="2 3" key="1">
    <citation type="journal article" date="2011" name="Stand. Genomic Sci.">
        <title>Complete genome sequence of Cellulophaga lytica type strain (LIM- 21).</title>
        <authorList>
            <person name="Pati A."/>
            <person name="Abt B."/>
            <person name="Teshima H."/>
            <person name="Nolan M."/>
            <person name="Lapidus A."/>
            <person name="Lucas S."/>
            <person name="Hammon N."/>
            <person name="Deshpande S."/>
            <person name="Cheng J.F."/>
            <person name="Tapia R."/>
            <person name="Han C."/>
            <person name="Goodwin L."/>
            <person name="Pitluck S."/>
            <person name="Liolios K."/>
            <person name="Pagani I."/>
            <person name="Mavromatis K."/>
            <person name="Ovchinikova G."/>
            <person name="Chen A."/>
            <person name="Palaniappan K."/>
            <person name="Land M."/>
            <person name="Hauser L."/>
            <person name="Jeffries C.D."/>
            <person name="Detter J.C."/>
            <person name="Brambilla E.M."/>
            <person name="Kannan K.P."/>
            <person name="Rohde M."/>
            <person name="Spring S."/>
            <person name="Goker M."/>
            <person name="Woyke T."/>
            <person name="Bristow J."/>
            <person name="Eisen J.A."/>
            <person name="Markowitz V."/>
            <person name="Hugenholtz P."/>
            <person name="Kyrpides N.C."/>
            <person name="Klenk H.P."/>
            <person name="Ivanova N."/>
        </authorList>
    </citation>
    <scope>NUCLEOTIDE SEQUENCE [LARGE SCALE GENOMIC DNA]</scope>
    <source>
        <strain evidence="3">ATCC 23178 / DSM 7489 / JCM 8516 / NBRC 14961 / NCIMB 1423 / VKM B-1433 / Cy l20</strain>
    </source>
</reference>
<protein>
    <recommendedName>
        <fullName evidence="4">Lipoprotein</fullName>
    </recommendedName>
</protein>
<dbReference type="AlphaFoldDB" id="F0RCT3"/>
<feature type="signal peptide" evidence="1">
    <location>
        <begin position="1"/>
        <end position="24"/>
    </location>
</feature>
<feature type="chain" id="PRO_5003255826" description="Lipoprotein" evidence="1">
    <location>
        <begin position="25"/>
        <end position="476"/>
    </location>
</feature>
<dbReference type="SUPFAM" id="SSF48452">
    <property type="entry name" value="TPR-like"/>
    <property type="match status" value="1"/>
</dbReference>
<keyword evidence="3" id="KW-1185">Reference proteome</keyword>
<dbReference type="Proteomes" id="UP000007487">
    <property type="component" value="Chromosome"/>
</dbReference>
<dbReference type="STRING" id="867900.Celly_2998"/>
<evidence type="ECO:0000313" key="3">
    <source>
        <dbReference type="Proteomes" id="UP000007487"/>
    </source>
</evidence>
<evidence type="ECO:0000256" key="1">
    <source>
        <dbReference type="SAM" id="SignalP"/>
    </source>
</evidence>
<dbReference type="Pfam" id="PF12771">
    <property type="entry name" value="SusD-like_2"/>
    <property type="match status" value="1"/>
</dbReference>
<dbReference type="InterPro" id="IPR011990">
    <property type="entry name" value="TPR-like_helical_dom_sf"/>
</dbReference>
<dbReference type="Gene3D" id="1.25.40.390">
    <property type="match status" value="1"/>
</dbReference>
<dbReference type="OrthoDB" id="725917at2"/>
<evidence type="ECO:0008006" key="4">
    <source>
        <dbReference type="Google" id="ProtNLM"/>
    </source>
</evidence>
<dbReference type="eggNOG" id="COG4198">
    <property type="taxonomic scope" value="Bacteria"/>
</dbReference>
<dbReference type="HOGENOM" id="CLU_025928_1_0_10"/>
<organism evidence="2 3">
    <name type="scientific">Cellulophaga lytica (strain ATCC 23178 / DSM 7489 / JCM 8516 / NBRC 14961 / NCIMB 1423 / VKM B-1433 / Cy l20)</name>
    <dbReference type="NCBI Taxonomy" id="867900"/>
    <lineage>
        <taxon>Bacteria</taxon>
        <taxon>Pseudomonadati</taxon>
        <taxon>Bacteroidota</taxon>
        <taxon>Flavobacteriia</taxon>
        <taxon>Flavobacteriales</taxon>
        <taxon>Flavobacteriaceae</taxon>
        <taxon>Cellulophaga</taxon>
    </lineage>
</organism>
<keyword evidence="1" id="KW-0732">Signal</keyword>
<name>F0RCT3_CELLC</name>